<protein>
    <submittedName>
        <fullName evidence="3">Putative RNA polymerase sigma (70) factor</fullName>
    </submittedName>
</protein>
<organism evidence="3 4">
    <name type="scientific">Pseudofrankia inefficax (strain DSM 45817 / CECT 9037 / DDB 130130 / EuI1c)</name>
    <name type="common">Frankia inefficax</name>
    <dbReference type="NCBI Taxonomy" id="298654"/>
    <lineage>
        <taxon>Bacteria</taxon>
        <taxon>Bacillati</taxon>
        <taxon>Actinomycetota</taxon>
        <taxon>Actinomycetes</taxon>
        <taxon>Frankiales</taxon>
        <taxon>Frankiaceae</taxon>
        <taxon>Pseudofrankia</taxon>
    </lineage>
</organism>
<name>E3J054_PSEI1</name>
<evidence type="ECO:0000313" key="4">
    <source>
        <dbReference type="Proteomes" id="UP000002484"/>
    </source>
</evidence>
<keyword evidence="4" id="KW-1185">Reference proteome</keyword>
<dbReference type="OrthoDB" id="3387554at2"/>
<gene>
    <name evidence="3" type="ordered locus">FraEuI1c_1117</name>
</gene>
<dbReference type="InParanoid" id="E3J054"/>
<reference evidence="3 4" key="1">
    <citation type="submission" date="2010-10" db="EMBL/GenBank/DDBJ databases">
        <title>Complete sequence of Frankia sp. EuI1c.</title>
        <authorList>
            <consortium name="US DOE Joint Genome Institute"/>
            <person name="Lucas S."/>
            <person name="Copeland A."/>
            <person name="Lapidus A."/>
            <person name="Cheng J.-F."/>
            <person name="Bruce D."/>
            <person name="Goodwin L."/>
            <person name="Pitluck S."/>
            <person name="Chertkov O."/>
            <person name="Detter J.C."/>
            <person name="Han C."/>
            <person name="Tapia R."/>
            <person name="Land M."/>
            <person name="Hauser L."/>
            <person name="Jeffries C."/>
            <person name="Kyrpides N."/>
            <person name="Ivanova N."/>
            <person name="Mikhailova N."/>
            <person name="Beauchemin N."/>
            <person name="Sen A."/>
            <person name="Sur S.A."/>
            <person name="Gtari M."/>
            <person name="Wall L."/>
            <person name="Tisa L."/>
            <person name="Woyke T."/>
        </authorList>
    </citation>
    <scope>NUCLEOTIDE SEQUENCE [LARGE SCALE GENOMIC DNA]</scope>
    <source>
        <strain evidence="4">DSM 45817 / CECT 9037 / EuI1c</strain>
    </source>
</reference>
<evidence type="ECO:0000256" key="2">
    <source>
        <dbReference type="SAM" id="Phobius"/>
    </source>
</evidence>
<dbReference type="NCBIfam" id="NF038083">
    <property type="entry name" value="CU044_5270_fam"/>
    <property type="match status" value="1"/>
</dbReference>
<dbReference type="AlphaFoldDB" id="E3J054"/>
<keyword evidence="2" id="KW-0812">Transmembrane</keyword>
<dbReference type="STRING" id="298654.FraEuI1c_1117"/>
<evidence type="ECO:0000256" key="1">
    <source>
        <dbReference type="SAM" id="MobiDB-lite"/>
    </source>
</evidence>
<accession>E3J054</accession>
<keyword evidence="2" id="KW-1133">Transmembrane helix</keyword>
<evidence type="ECO:0000313" key="3">
    <source>
        <dbReference type="EMBL" id="ADP79190.1"/>
    </source>
</evidence>
<dbReference type="Proteomes" id="UP000002484">
    <property type="component" value="Chromosome"/>
</dbReference>
<sequence length="435" mass="44459">MADHLPASGAGPAPDARSNPAAALNGARTSVPLDEASGGLPAGQLVVEEAVARAELAPLAGLRLGLPEPRAAALAAARDRLLNRAAQVSGTSAPAAAAPAGGVPADGALADGAAAAPTTGPDAGSARHRLRLRPRVTTRRVIAVAVAAVVVAAGLFTLDTVTVGGRADATAEASTLLRQAASVVAAKPDPPVGPTQYREITTRASYSSSSTGTDGREVTWLVESVTRLWIPGDPTKPWIMQQGGPTAIHWFNPGDEVWAKANGLGGQSSLPYLTRAVGGEFNGPISDIQAWQAPTPGFLSRLPRDPDQLLARIYQDSKGEGRSKDGEALVFIADVMRCGFVPADLRAAFFRAATGIPGVTVTDHAANLAGRTGVAVGRDEGGDTRQEMIFDPATGEFIGEREVVLNADYIPGVPVGTAISYTAVSSEVVDSAPTG</sequence>
<dbReference type="HOGENOM" id="CLU_629697_0_0_11"/>
<dbReference type="RefSeq" id="WP_013422311.1">
    <property type="nucleotide sequence ID" value="NC_014666.1"/>
</dbReference>
<feature type="region of interest" description="Disordered" evidence="1">
    <location>
        <begin position="109"/>
        <end position="130"/>
    </location>
</feature>
<feature type="region of interest" description="Disordered" evidence="1">
    <location>
        <begin position="1"/>
        <end position="22"/>
    </location>
</feature>
<dbReference type="eggNOG" id="ENOG5033WTJ">
    <property type="taxonomic scope" value="Bacteria"/>
</dbReference>
<dbReference type="InterPro" id="IPR047789">
    <property type="entry name" value="CU044_5270-like"/>
</dbReference>
<proteinExistence type="predicted"/>
<feature type="transmembrane region" description="Helical" evidence="2">
    <location>
        <begin position="141"/>
        <end position="158"/>
    </location>
</feature>
<keyword evidence="2" id="KW-0472">Membrane</keyword>
<feature type="compositionally biased region" description="Low complexity" evidence="1">
    <location>
        <begin position="109"/>
        <end position="124"/>
    </location>
</feature>
<dbReference type="KEGG" id="fri:FraEuI1c_1117"/>
<dbReference type="EMBL" id="CP002299">
    <property type="protein sequence ID" value="ADP79190.1"/>
    <property type="molecule type" value="Genomic_DNA"/>
</dbReference>